<evidence type="ECO:0000313" key="1">
    <source>
        <dbReference type="EMBL" id="GBG95425.1"/>
    </source>
</evidence>
<organism evidence="1 2">
    <name type="scientific">Ligilactobacillus salitolerans</name>
    <dbReference type="NCBI Taxonomy" id="1808352"/>
    <lineage>
        <taxon>Bacteria</taxon>
        <taxon>Bacillati</taxon>
        <taxon>Bacillota</taxon>
        <taxon>Bacilli</taxon>
        <taxon>Lactobacillales</taxon>
        <taxon>Lactobacillaceae</taxon>
        <taxon>Ligilactobacillus</taxon>
    </lineage>
</organism>
<comment type="caution">
    <text evidence="1">The sequence shown here is derived from an EMBL/GenBank/DDBJ whole genome shotgun (WGS) entry which is preliminary data.</text>
</comment>
<gene>
    <name evidence="1" type="ORF">LFYK43_18840</name>
</gene>
<evidence type="ECO:0000313" key="2">
    <source>
        <dbReference type="Proteomes" id="UP000286848"/>
    </source>
</evidence>
<evidence type="ECO:0008006" key="3">
    <source>
        <dbReference type="Google" id="ProtNLM"/>
    </source>
</evidence>
<dbReference type="InterPro" id="IPR038226">
    <property type="entry name" value="LMG18311-like_sf"/>
</dbReference>
<dbReference type="Gene3D" id="3.40.1720.10">
    <property type="entry name" value="Streptococcus thermophilus LMG 18311 protein like"/>
    <property type="match status" value="1"/>
</dbReference>
<name>A0A401IV96_9LACO</name>
<accession>A0A401IV96</accession>
<sequence length="93" mass="10607">MLNLIDVTNSYAREIRQELRSSSVHYIKVYTLGNSVVVHKKKNEQHEIVISNKIRSVTKNEVDFVLDKLLGEKREQASVTNAGNLVEIEAQIN</sequence>
<dbReference type="InterPro" id="IPR014959">
    <property type="entry name" value="DUF1827"/>
</dbReference>
<dbReference type="Pfam" id="PF08860">
    <property type="entry name" value="DUF1827"/>
    <property type="match status" value="1"/>
</dbReference>
<protein>
    <recommendedName>
        <fullName evidence="3">DUF1827 domain-containing protein</fullName>
    </recommendedName>
</protein>
<dbReference type="EMBL" id="BFFP01000035">
    <property type="protein sequence ID" value="GBG95425.1"/>
    <property type="molecule type" value="Genomic_DNA"/>
</dbReference>
<dbReference type="AlphaFoldDB" id="A0A401IV96"/>
<proteinExistence type="predicted"/>
<keyword evidence="2" id="KW-1185">Reference proteome</keyword>
<reference evidence="1 2" key="1">
    <citation type="journal article" date="2019" name="Int. J. Syst. Evol. Microbiol.">
        <title>Lactobacillus salitolerans sp. nov., a novel lactic acid bacterium isolated from spent mushroom substrates.</title>
        <authorList>
            <person name="Tohno M."/>
            <person name="Tanizawa Y."/>
            <person name="Kojima Y."/>
            <person name="Sakamoto M."/>
            <person name="Nakamura Y."/>
            <person name="Ohkuma M."/>
            <person name="Kobayashi H."/>
        </authorList>
    </citation>
    <scope>NUCLEOTIDE SEQUENCE [LARGE SCALE GENOMIC DNA]</scope>
    <source>
        <strain evidence="1 2">YK43</strain>
    </source>
</reference>
<dbReference type="Proteomes" id="UP000286848">
    <property type="component" value="Unassembled WGS sequence"/>
</dbReference>